<dbReference type="InterPro" id="IPR046528">
    <property type="entry name" value="DUF6593"/>
</dbReference>
<proteinExistence type="predicted"/>
<gene>
    <name evidence="2" type="ORF">EDB92DRAFT_1789236</name>
</gene>
<reference evidence="2" key="1">
    <citation type="submission" date="2022-01" db="EMBL/GenBank/DDBJ databases">
        <title>Comparative genomics reveals a dynamic genome evolution in the ectomycorrhizal milk-cap (Lactarius) mushrooms.</title>
        <authorList>
            <consortium name="DOE Joint Genome Institute"/>
            <person name="Lebreton A."/>
            <person name="Tang N."/>
            <person name="Kuo A."/>
            <person name="LaButti K."/>
            <person name="Drula E."/>
            <person name="Barry K."/>
            <person name="Clum A."/>
            <person name="Lipzen A."/>
            <person name="Mousain D."/>
            <person name="Ng V."/>
            <person name="Wang R."/>
            <person name="Wang X."/>
            <person name="Dai Y."/>
            <person name="Henrissat B."/>
            <person name="Grigoriev I.V."/>
            <person name="Guerin-Laguette A."/>
            <person name="Yu F."/>
            <person name="Martin F.M."/>
        </authorList>
    </citation>
    <scope>NUCLEOTIDE SEQUENCE</scope>
    <source>
        <strain evidence="2">QP</strain>
    </source>
</reference>
<protein>
    <recommendedName>
        <fullName evidence="1">DUF6593 domain-containing protein</fullName>
    </recommendedName>
</protein>
<comment type="caution">
    <text evidence="2">The sequence shown here is derived from an EMBL/GenBank/DDBJ whole genome shotgun (WGS) entry which is preliminary data.</text>
</comment>
<organism evidence="2 3">
    <name type="scientific">Lactarius akahatsu</name>
    <dbReference type="NCBI Taxonomy" id="416441"/>
    <lineage>
        <taxon>Eukaryota</taxon>
        <taxon>Fungi</taxon>
        <taxon>Dikarya</taxon>
        <taxon>Basidiomycota</taxon>
        <taxon>Agaricomycotina</taxon>
        <taxon>Agaricomycetes</taxon>
        <taxon>Russulales</taxon>
        <taxon>Russulaceae</taxon>
        <taxon>Lactarius</taxon>
    </lineage>
</organism>
<keyword evidence="3" id="KW-1185">Reference proteome</keyword>
<dbReference type="Pfam" id="PF20236">
    <property type="entry name" value="DUF6593"/>
    <property type="match status" value="1"/>
</dbReference>
<feature type="domain" description="DUF6593" evidence="1">
    <location>
        <begin position="8"/>
        <end position="183"/>
    </location>
</feature>
<dbReference type="AlphaFoldDB" id="A0AAD4LS81"/>
<evidence type="ECO:0000259" key="1">
    <source>
        <dbReference type="Pfam" id="PF20236"/>
    </source>
</evidence>
<name>A0AAD4LS81_9AGAM</name>
<dbReference type="EMBL" id="JAKELL010000001">
    <property type="protein sequence ID" value="KAH9001607.1"/>
    <property type="molecule type" value="Genomic_DNA"/>
</dbReference>
<sequence length="211" mass="23689">MELYLFPNDPVNTVFITSDGFLRYRVRTSRPLSSLRSCRSVIQRVGAGKTNEDETFGEIVWGGLGRHSVIYSELFKGRANAAEDKGVRVKDLLWKLNTFGTSRCFTGNDEEEYVWKFCKGRGFQLLHVRTGCVKAIYEHNPSHVANGVFKGQFKTCLRIHPSCTLNLDILVLTFVVMEKKRRDNLGDQVNVAAAEEENLAEASGMEGGSTM</sequence>
<evidence type="ECO:0000313" key="3">
    <source>
        <dbReference type="Proteomes" id="UP001201163"/>
    </source>
</evidence>
<evidence type="ECO:0000313" key="2">
    <source>
        <dbReference type="EMBL" id="KAH9001607.1"/>
    </source>
</evidence>
<dbReference type="Proteomes" id="UP001201163">
    <property type="component" value="Unassembled WGS sequence"/>
</dbReference>
<accession>A0AAD4LS81</accession>